<protein>
    <submittedName>
        <fullName evidence="1">Uncharacterized protein</fullName>
    </submittedName>
</protein>
<gene>
    <name evidence="1" type="ORF">AMTR_s00152p00086970</name>
</gene>
<accession>W1PLF5</accession>
<sequence>MVKECPLLDLAAKVAVVRDCATTFRAVSYDKGLFDQFEGLLSKLELWGGLERGYEEKKSILLSDQTHLKKEDAMYAAEIEALEEEKARLDTKIHKLKTQQEHKRSEVQSQS</sequence>
<dbReference type="Proteomes" id="UP000017836">
    <property type="component" value="Unassembled WGS sequence"/>
</dbReference>
<organism evidence="1 2">
    <name type="scientific">Amborella trichopoda</name>
    <dbReference type="NCBI Taxonomy" id="13333"/>
    <lineage>
        <taxon>Eukaryota</taxon>
        <taxon>Viridiplantae</taxon>
        <taxon>Streptophyta</taxon>
        <taxon>Embryophyta</taxon>
        <taxon>Tracheophyta</taxon>
        <taxon>Spermatophyta</taxon>
        <taxon>Magnoliopsida</taxon>
        <taxon>Amborellales</taxon>
        <taxon>Amborellaceae</taxon>
        <taxon>Amborella</taxon>
    </lineage>
</organism>
<dbReference type="EMBL" id="KI393323">
    <property type="protein sequence ID" value="ERN08511.1"/>
    <property type="molecule type" value="Genomic_DNA"/>
</dbReference>
<evidence type="ECO:0000313" key="1">
    <source>
        <dbReference type="EMBL" id="ERN08511.1"/>
    </source>
</evidence>
<evidence type="ECO:0000313" key="2">
    <source>
        <dbReference type="Proteomes" id="UP000017836"/>
    </source>
</evidence>
<reference evidence="2" key="1">
    <citation type="journal article" date="2013" name="Science">
        <title>The Amborella genome and the evolution of flowering plants.</title>
        <authorList>
            <consortium name="Amborella Genome Project"/>
        </authorList>
    </citation>
    <scope>NUCLEOTIDE SEQUENCE [LARGE SCALE GENOMIC DNA]</scope>
</reference>
<dbReference type="HOGENOM" id="CLU_2161843_0_0_1"/>
<dbReference type="AlphaFoldDB" id="W1PLF5"/>
<name>W1PLF5_AMBTC</name>
<keyword evidence="2" id="KW-1185">Reference proteome</keyword>
<proteinExistence type="predicted"/>
<dbReference type="Gramene" id="ERN08511">
    <property type="protein sequence ID" value="ERN08511"/>
    <property type="gene ID" value="AMTR_s00152p00086970"/>
</dbReference>